<dbReference type="AlphaFoldDB" id="A0A5B9FYH8"/>
<proteinExistence type="evidence at transcript level"/>
<keyword evidence="2" id="KW-0472">Membrane</keyword>
<dbReference type="EMBL" id="MK451886">
    <property type="protein sequence ID" value="QEE59969.1"/>
    <property type="molecule type" value="mRNA"/>
</dbReference>
<dbReference type="SUPFAM" id="SSF54518">
    <property type="entry name" value="Tubby C-terminal domain-like"/>
    <property type="match status" value="1"/>
</dbReference>
<evidence type="ECO:0000256" key="2">
    <source>
        <dbReference type="SAM" id="Phobius"/>
    </source>
</evidence>
<dbReference type="Gene3D" id="2.40.160.200">
    <property type="entry name" value="LURP1-related"/>
    <property type="match status" value="1"/>
</dbReference>
<dbReference type="InterPro" id="IPR025659">
    <property type="entry name" value="Tubby-like_C"/>
</dbReference>
<evidence type="ECO:0000313" key="3">
    <source>
        <dbReference type="EMBL" id="QEE59969.1"/>
    </source>
</evidence>
<dbReference type="PANTHER" id="PTHR31087:SF160">
    <property type="entry name" value="PROTEIN LURP-ONE-RELATED 1-RELATED"/>
    <property type="match status" value="1"/>
</dbReference>
<keyword evidence="2" id="KW-0812">Transmembrane</keyword>
<dbReference type="Pfam" id="PF04525">
    <property type="entry name" value="LOR"/>
    <property type="match status" value="1"/>
</dbReference>
<reference evidence="3" key="1">
    <citation type="submission" date="2019-01" db="EMBL/GenBank/DDBJ databases">
        <authorList>
            <person name="Zhao H."/>
        </authorList>
    </citation>
    <scope>NUCLEOTIDE SEQUENCE</scope>
</reference>
<sequence length="123" mass="13766">MHSTWKVFRGDSTDSGDLLFSVKRSSLFQFKTTLDVFLATNTREDVCDFKAKGNFSQRSCVIYAGNSSTVVAQMHKKQSLQSVFLGKDKFMVTVNPNIDYAFIVALIVILYQINIPQSSPPTS</sequence>
<keyword evidence="2" id="KW-1133">Transmembrane helix</keyword>
<comment type="similarity">
    <text evidence="1">Belongs to the LOR family.</text>
</comment>
<protein>
    <submittedName>
        <fullName evidence="3">UPF0706 protein isoform 1</fullName>
    </submittedName>
</protein>
<organism evidence="3">
    <name type="scientific">Betula platyphylla</name>
    <name type="common">Asian white birch</name>
    <dbReference type="NCBI Taxonomy" id="78630"/>
    <lineage>
        <taxon>Eukaryota</taxon>
        <taxon>Viridiplantae</taxon>
        <taxon>Streptophyta</taxon>
        <taxon>Embryophyta</taxon>
        <taxon>Tracheophyta</taxon>
        <taxon>Spermatophyta</taxon>
        <taxon>Magnoliopsida</taxon>
        <taxon>eudicotyledons</taxon>
        <taxon>Gunneridae</taxon>
        <taxon>Pentapetalae</taxon>
        <taxon>rosids</taxon>
        <taxon>fabids</taxon>
        <taxon>Fagales</taxon>
        <taxon>Betulaceae</taxon>
        <taxon>Betula</taxon>
    </lineage>
</organism>
<dbReference type="PANTHER" id="PTHR31087">
    <property type="match status" value="1"/>
</dbReference>
<name>A0A5B9FYH8_BETPL</name>
<feature type="transmembrane region" description="Helical" evidence="2">
    <location>
        <begin position="97"/>
        <end position="115"/>
    </location>
</feature>
<dbReference type="InterPro" id="IPR007612">
    <property type="entry name" value="LOR"/>
</dbReference>
<dbReference type="InterPro" id="IPR038595">
    <property type="entry name" value="LOR_sf"/>
</dbReference>
<evidence type="ECO:0000256" key="1">
    <source>
        <dbReference type="ARBA" id="ARBA00005437"/>
    </source>
</evidence>
<accession>A0A5B9FYH8</accession>